<feature type="compositionally biased region" description="Acidic residues" evidence="1">
    <location>
        <begin position="280"/>
        <end position="295"/>
    </location>
</feature>
<evidence type="ECO:0000313" key="3">
    <source>
        <dbReference type="EMBL" id="KAF2501912.1"/>
    </source>
</evidence>
<organism evidence="3 4">
    <name type="scientific">Lophium mytilinum</name>
    <dbReference type="NCBI Taxonomy" id="390894"/>
    <lineage>
        <taxon>Eukaryota</taxon>
        <taxon>Fungi</taxon>
        <taxon>Dikarya</taxon>
        <taxon>Ascomycota</taxon>
        <taxon>Pezizomycotina</taxon>
        <taxon>Dothideomycetes</taxon>
        <taxon>Pleosporomycetidae</taxon>
        <taxon>Mytilinidiales</taxon>
        <taxon>Mytilinidiaceae</taxon>
        <taxon>Lophium</taxon>
    </lineage>
</organism>
<dbReference type="Pfam" id="PF07985">
    <property type="entry name" value="SRR1"/>
    <property type="match status" value="1"/>
</dbReference>
<dbReference type="Proteomes" id="UP000799750">
    <property type="component" value="Unassembled WGS sequence"/>
</dbReference>
<evidence type="ECO:0000259" key="2">
    <source>
        <dbReference type="Pfam" id="PF07985"/>
    </source>
</evidence>
<gene>
    <name evidence="3" type="ORF">BU16DRAFT_600100</name>
</gene>
<dbReference type="PANTHER" id="PTHR42080">
    <property type="entry name" value="SRR1 DOMAIN-CONTAINING PROTEIN"/>
    <property type="match status" value="1"/>
</dbReference>
<evidence type="ECO:0000256" key="1">
    <source>
        <dbReference type="SAM" id="MobiDB-lite"/>
    </source>
</evidence>
<name>A0A6A6RBZ3_9PEZI</name>
<dbReference type="OrthoDB" id="5318346at2759"/>
<feature type="domain" description="SRR1-like" evidence="2">
    <location>
        <begin position="44"/>
        <end position="215"/>
    </location>
</feature>
<dbReference type="AlphaFoldDB" id="A0A6A6RBZ3"/>
<dbReference type="EMBL" id="MU004182">
    <property type="protein sequence ID" value="KAF2501912.1"/>
    <property type="molecule type" value="Genomic_DNA"/>
</dbReference>
<proteinExistence type="predicted"/>
<dbReference type="PANTHER" id="PTHR42080:SF1">
    <property type="entry name" value="SRR1-LIKE DOMAIN-CONTAINING PROTEIN"/>
    <property type="match status" value="1"/>
</dbReference>
<feature type="region of interest" description="Disordered" evidence="1">
    <location>
        <begin position="259"/>
        <end position="308"/>
    </location>
</feature>
<sequence>MSFTRDESPPFVSLATLKSEFKTYQKNWRCSTFSTQLRSLLISRLEEWNIDQAIVIGLGCVDMIPTYSHLKGTEEDYNEWRKKILCQVMVFVEVVNILSRAQNGRPITMFASDPTFDDLDEFYLARLNITVIEKAEERVTPTTFVFSPFAPWPVALDAVRRSPELYLGTSWTRVLEARPPRSRRRRKRRHRDCYMNDEQRADCHRYLESRIENTFPGLETYQHPSVHMTPPKELLEKSAELANLTGRGLAGLFQFLWPKPKPFQEEDDSDSQEGEKSNSQEEEQSDSQEEEQSDFQEEKEFDSQASQT</sequence>
<evidence type="ECO:0000313" key="4">
    <source>
        <dbReference type="Proteomes" id="UP000799750"/>
    </source>
</evidence>
<protein>
    <recommendedName>
        <fullName evidence="2">SRR1-like domain-containing protein</fullName>
    </recommendedName>
</protein>
<keyword evidence="4" id="KW-1185">Reference proteome</keyword>
<reference evidence="3" key="1">
    <citation type="journal article" date="2020" name="Stud. Mycol.">
        <title>101 Dothideomycetes genomes: a test case for predicting lifestyles and emergence of pathogens.</title>
        <authorList>
            <person name="Haridas S."/>
            <person name="Albert R."/>
            <person name="Binder M."/>
            <person name="Bloem J."/>
            <person name="Labutti K."/>
            <person name="Salamov A."/>
            <person name="Andreopoulos B."/>
            <person name="Baker S."/>
            <person name="Barry K."/>
            <person name="Bills G."/>
            <person name="Bluhm B."/>
            <person name="Cannon C."/>
            <person name="Castanera R."/>
            <person name="Culley D."/>
            <person name="Daum C."/>
            <person name="Ezra D."/>
            <person name="Gonzalez J."/>
            <person name="Henrissat B."/>
            <person name="Kuo A."/>
            <person name="Liang C."/>
            <person name="Lipzen A."/>
            <person name="Lutzoni F."/>
            <person name="Magnuson J."/>
            <person name="Mondo S."/>
            <person name="Nolan M."/>
            <person name="Ohm R."/>
            <person name="Pangilinan J."/>
            <person name="Park H.-J."/>
            <person name="Ramirez L."/>
            <person name="Alfaro M."/>
            <person name="Sun H."/>
            <person name="Tritt A."/>
            <person name="Yoshinaga Y."/>
            <person name="Zwiers L.-H."/>
            <person name="Turgeon B."/>
            <person name="Goodwin S."/>
            <person name="Spatafora J."/>
            <person name="Crous P."/>
            <person name="Grigoriev I."/>
        </authorList>
    </citation>
    <scope>NUCLEOTIDE SEQUENCE</scope>
    <source>
        <strain evidence="3">CBS 269.34</strain>
    </source>
</reference>
<dbReference type="InterPro" id="IPR012942">
    <property type="entry name" value="SRR1-like"/>
</dbReference>
<accession>A0A6A6RBZ3</accession>